<dbReference type="Gene3D" id="1.25.40.850">
    <property type="match status" value="1"/>
</dbReference>
<dbReference type="InterPro" id="IPR043127">
    <property type="entry name" value="Sec-1-like_dom3a"/>
</dbReference>
<evidence type="ECO:0008006" key="4">
    <source>
        <dbReference type="Google" id="ProtNLM"/>
    </source>
</evidence>
<dbReference type="Gene3D" id="3.40.50.1910">
    <property type="match status" value="2"/>
</dbReference>
<reference evidence="2 3" key="1">
    <citation type="submission" date="2024-02" db="EMBL/GenBank/DDBJ databases">
        <authorList>
            <person name="Daric V."/>
            <person name="Darras S."/>
        </authorList>
    </citation>
    <scope>NUCLEOTIDE SEQUENCE [LARGE SCALE GENOMIC DNA]</scope>
</reference>
<dbReference type="Proteomes" id="UP001642483">
    <property type="component" value="Unassembled WGS sequence"/>
</dbReference>
<evidence type="ECO:0000256" key="1">
    <source>
        <dbReference type="ARBA" id="ARBA00009884"/>
    </source>
</evidence>
<name>A0ABP0GI84_CLALP</name>
<gene>
    <name evidence="2" type="ORF">CVLEPA_LOCUS23199</name>
</gene>
<evidence type="ECO:0000313" key="2">
    <source>
        <dbReference type="EMBL" id="CAK8690601.1"/>
    </source>
</evidence>
<dbReference type="InterPro" id="IPR043155">
    <property type="entry name" value="VPS33_dom3b"/>
</dbReference>
<organism evidence="2 3">
    <name type="scientific">Clavelina lepadiformis</name>
    <name type="common">Light-bulb sea squirt</name>
    <name type="synonym">Ascidia lepadiformis</name>
    <dbReference type="NCBI Taxonomy" id="159417"/>
    <lineage>
        <taxon>Eukaryota</taxon>
        <taxon>Metazoa</taxon>
        <taxon>Chordata</taxon>
        <taxon>Tunicata</taxon>
        <taxon>Ascidiacea</taxon>
        <taxon>Aplousobranchia</taxon>
        <taxon>Clavelinidae</taxon>
        <taxon>Clavelina</taxon>
    </lineage>
</organism>
<dbReference type="InterPro" id="IPR043154">
    <property type="entry name" value="Sec-1-like_dom1"/>
</dbReference>
<dbReference type="PANTHER" id="PTHR11679">
    <property type="entry name" value="VESICLE PROTEIN SORTING-ASSOCIATED"/>
    <property type="match status" value="1"/>
</dbReference>
<dbReference type="Pfam" id="PF00995">
    <property type="entry name" value="Sec1"/>
    <property type="match status" value="1"/>
</dbReference>
<dbReference type="InterPro" id="IPR001619">
    <property type="entry name" value="Sec1-like"/>
</dbReference>
<dbReference type="SUPFAM" id="SSF56815">
    <property type="entry name" value="Sec1/munc18-like (SM) proteins"/>
    <property type="match status" value="1"/>
</dbReference>
<dbReference type="EMBL" id="CAWYQH010000119">
    <property type="protein sequence ID" value="CAK8690601.1"/>
    <property type="molecule type" value="Genomic_DNA"/>
</dbReference>
<dbReference type="InterPro" id="IPR036045">
    <property type="entry name" value="Sec1-like_sf"/>
</dbReference>
<dbReference type="InterPro" id="IPR027482">
    <property type="entry name" value="Sec1-like_dom2"/>
</dbReference>
<keyword evidence="3" id="KW-1185">Reference proteome</keyword>
<comment type="caution">
    <text evidence="2">The sequence shown here is derived from an EMBL/GenBank/DDBJ whole genome shotgun (WGS) entry which is preliminary data.</text>
</comment>
<comment type="similarity">
    <text evidence="1">Belongs to the STXBP/unc-18/SEC1 family.</text>
</comment>
<evidence type="ECO:0000313" key="3">
    <source>
        <dbReference type="Proteomes" id="UP001642483"/>
    </source>
</evidence>
<accession>A0ABP0GI84</accession>
<dbReference type="Gene3D" id="3.90.830.10">
    <property type="entry name" value="Syntaxin Binding Protein 1, Chain A, domain 2"/>
    <property type="match status" value="1"/>
</dbReference>
<dbReference type="PIRSF" id="PIRSF005715">
    <property type="entry name" value="VPS45_Sec1"/>
    <property type="match status" value="1"/>
</dbReference>
<protein>
    <recommendedName>
        <fullName evidence="4">Vacuolar protein sorting-associated protein 33A</fullName>
    </recommendedName>
</protein>
<proteinExistence type="inferred from homology"/>
<dbReference type="Gene3D" id="3.40.50.2060">
    <property type="match status" value="1"/>
</dbReference>
<sequence>MAVGNHNAVHLNTGCVNLGLVREDSRRELLHLLDKCAGSKALVWDPELTEQFGLIAEYSLLKEYEVDRMFPLRPSRLPKSTVQHIIFVTRPIFSFMDHIAVNIKKEEEGDGFGRKEYHIFFVPWKSFLCIQKLEELGVYGELTNVEEYRLDVIALDHDVLSMENHSAFYDLNIDEDGTALHLVAKSIITIQKQFGVIPVVYGKGACSKQVCSMMQKMWDELGDHSEEEHSQIDRLLIFDRSADLVTPLVTQLTYEGLIDEAYGINNTAASFPPDNFSKTSKSDDLTTEKKKVVLSSKDELFSQLRDCNFNAVGPNLKKQAKIISEKYEERHSAKTVGEMKTFVSHLPQMQLAKASLAVQTSIAELIKEFTDADAFMETLSTEQEFLNGVNTDKVHPYIEECLFQKKPVVQVLRLLCLQCLTNNGLKPKVLEYYKREFIQSYGYKHLITFHKLEKCGLLRPSGNSWNYNTIRKSLRLWVEDINEKDPQDIAYVHSGYAPLSVRLVQILSHPGWRSIEEVLRIIPGPTIPGIQQVKPQKKWQGSLSSDSSSSSIVTLVFFVGGVTYAEISALRYLSSLKDGHEYVVATTSIINGNKLLKPLIEAD</sequence>